<keyword evidence="1" id="KW-0472">Membrane</keyword>
<evidence type="ECO:0000259" key="2">
    <source>
        <dbReference type="PROSITE" id="PS50188"/>
    </source>
</evidence>
<dbReference type="PRINTS" id="PR01407">
    <property type="entry name" value="BUTYPHLNCDUF"/>
</dbReference>
<feature type="domain" description="B30.2/SPRY" evidence="2">
    <location>
        <begin position="82"/>
        <end position="277"/>
    </location>
</feature>
<dbReference type="AlphaFoldDB" id="A0A6P8GSZ7"/>
<dbReference type="GeneID" id="105904846"/>
<gene>
    <name evidence="4" type="primary">LOC105904846</name>
</gene>
<dbReference type="RefSeq" id="XP_031441001.1">
    <property type="nucleotide sequence ID" value="XM_031585141.1"/>
</dbReference>
<dbReference type="SMART" id="SM00449">
    <property type="entry name" value="SPRY"/>
    <property type="match status" value="1"/>
</dbReference>
<organism evidence="3 4">
    <name type="scientific">Clupea harengus</name>
    <name type="common">Atlantic herring</name>
    <dbReference type="NCBI Taxonomy" id="7950"/>
    <lineage>
        <taxon>Eukaryota</taxon>
        <taxon>Metazoa</taxon>
        <taxon>Chordata</taxon>
        <taxon>Craniata</taxon>
        <taxon>Vertebrata</taxon>
        <taxon>Euteleostomi</taxon>
        <taxon>Actinopterygii</taxon>
        <taxon>Neopterygii</taxon>
        <taxon>Teleostei</taxon>
        <taxon>Clupei</taxon>
        <taxon>Clupeiformes</taxon>
        <taxon>Clupeoidei</taxon>
        <taxon>Clupeidae</taxon>
        <taxon>Clupea</taxon>
    </lineage>
</organism>
<feature type="transmembrane region" description="Helical" evidence="1">
    <location>
        <begin position="54"/>
        <end position="75"/>
    </location>
</feature>
<accession>A0A6P8GSZ7</accession>
<keyword evidence="3" id="KW-1185">Reference proteome</keyword>
<protein>
    <submittedName>
        <fullName evidence="4">E3 ubiquitin-protein ligase TRIM39-like</fullName>
    </submittedName>
</protein>
<dbReference type="PROSITE" id="PS50188">
    <property type="entry name" value="B302_SPRY"/>
    <property type="match status" value="1"/>
</dbReference>
<dbReference type="PANTHER" id="PTHR24103">
    <property type="entry name" value="E3 UBIQUITIN-PROTEIN LIGASE TRIM"/>
    <property type="match status" value="1"/>
</dbReference>
<dbReference type="InterPro" id="IPR050143">
    <property type="entry name" value="TRIM/RBCC"/>
</dbReference>
<name>A0A6P8GSZ7_CLUHA</name>
<dbReference type="InterPro" id="IPR013320">
    <property type="entry name" value="ConA-like_dom_sf"/>
</dbReference>
<dbReference type="OrthoDB" id="6105938at2759"/>
<proteinExistence type="predicted"/>
<dbReference type="InterPro" id="IPR003877">
    <property type="entry name" value="SPRY_dom"/>
</dbReference>
<reference evidence="4" key="1">
    <citation type="submission" date="2025-08" db="UniProtKB">
        <authorList>
            <consortium name="RefSeq"/>
        </authorList>
    </citation>
    <scope>IDENTIFICATION</scope>
</reference>
<sequence length="281" mass="31980">MGEMSGYIYESPDVFEEDKPRMDTDGDMYANVAVNRRHTVQDPPSVQKAGPFKLAVGCLVLLCVVLLTVIIGLCVKFDTERDELQIQLCNLENVFKRYAVNVTLDRDTAYPQLILSADGKQVRYKNKRRNITDNPNRFGTFYSVLATHGFSSGRFYYEVQVSGKTEWSLGVARESINRKERVTLSPQKGYWTICQTYNDYKARDDAYVVLSLKEKPERVGVFVDYEAGLVSFYDVDRWNHIYSFRGPSFNEIIYPLLNPGGSNEGDNVSPLIIMTPVLCAK</sequence>
<dbReference type="CDD" id="cd13733">
    <property type="entry name" value="SPRY_PRY_C-I_1"/>
    <property type="match status" value="1"/>
</dbReference>
<keyword evidence="1" id="KW-1133">Transmembrane helix</keyword>
<evidence type="ECO:0000256" key="1">
    <source>
        <dbReference type="SAM" id="Phobius"/>
    </source>
</evidence>
<dbReference type="InterPro" id="IPR003879">
    <property type="entry name" value="Butyrophylin_SPRY"/>
</dbReference>
<dbReference type="SMART" id="SM00589">
    <property type="entry name" value="PRY"/>
    <property type="match status" value="1"/>
</dbReference>
<dbReference type="Pfam" id="PF00622">
    <property type="entry name" value="SPRY"/>
    <property type="match status" value="1"/>
</dbReference>
<dbReference type="Proteomes" id="UP000515152">
    <property type="component" value="Chromosome 18"/>
</dbReference>
<evidence type="ECO:0000313" key="3">
    <source>
        <dbReference type="Proteomes" id="UP000515152"/>
    </source>
</evidence>
<dbReference type="InterPro" id="IPR001870">
    <property type="entry name" value="B30.2/SPRY"/>
</dbReference>
<dbReference type="Gene3D" id="2.60.120.920">
    <property type="match status" value="1"/>
</dbReference>
<dbReference type="SUPFAM" id="SSF49899">
    <property type="entry name" value="Concanavalin A-like lectins/glucanases"/>
    <property type="match status" value="1"/>
</dbReference>
<dbReference type="KEGG" id="char:105904846"/>
<dbReference type="FunFam" id="2.60.120.920:FF:000004">
    <property type="entry name" value="Butyrophilin subfamily 1 member A1"/>
    <property type="match status" value="1"/>
</dbReference>
<dbReference type="InterPro" id="IPR043136">
    <property type="entry name" value="B30.2/SPRY_sf"/>
</dbReference>
<evidence type="ECO:0000313" key="4">
    <source>
        <dbReference type="RefSeq" id="XP_031441001.1"/>
    </source>
</evidence>
<dbReference type="Pfam" id="PF13765">
    <property type="entry name" value="PRY"/>
    <property type="match status" value="1"/>
</dbReference>
<keyword evidence="1" id="KW-0812">Transmembrane</keyword>
<dbReference type="InterPro" id="IPR006574">
    <property type="entry name" value="PRY"/>
</dbReference>